<proteinExistence type="predicted"/>
<evidence type="ECO:0000313" key="3">
    <source>
        <dbReference type="Proteomes" id="UP001066276"/>
    </source>
</evidence>
<sequence>MARAPARTMRRCVAPAALCQIRGSADPEAGTPTMRPGSHPPSVGSGRGNTLGFPRVAPLSAHLASAGALMGPSSAGATAAQHQAAPSRSRLWRCVRDGGAPCHPKKHQTAVPGASRPPPDSTTRAPGRRHHAKSGGVTMLRATSQGCDDVTGLQLLRRHWVMTYVGLTRLRCQ</sequence>
<accession>A0AAV7PYT0</accession>
<comment type="caution">
    <text evidence="2">The sequence shown here is derived from an EMBL/GenBank/DDBJ whole genome shotgun (WGS) entry which is preliminary data.</text>
</comment>
<reference evidence="2" key="1">
    <citation type="journal article" date="2022" name="bioRxiv">
        <title>Sequencing and chromosome-scale assembly of the giantPleurodeles waltlgenome.</title>
        <authorList>
            <person name="Brown T."/>
            <person name="Elewa A."/>
            <person name="Iarovenko S."/>
            <person name="Subramanian E."/>
            <person name="Araus A.J."/>
            <person name="Petzold A."/>
            <person name="Susuki M."/>
            <person name="Suzuki K.-i.T."/>
            <person name="Hayashi T."/>
            <person name="Toyoda A."/>
            <person name="Oliveira C."/>
            <person name="Osipova E."/>
            <person name="Leigh N.D."/>
            <person name="Simon A."/>
            <person name="Yun M.H."/>
        </authorList>
    </citation>
    <scope>NUCLEOTIDE SEQUENCE</scope>
    <source>
        <strain evidence="2">20211129_DDA</strain>
        <tissue evidence="2">Liver</tissue>
    </source>
</reference>
<dbReference type="Proteomes" id="UP001066276">
    <property type="component" value="Chromosome 7"/>
</dbReference>
<evidence type="ECO:0000256" key="1">
    <source>
        <dbReference type="SAM" id="MobiDB-lite"/>
    </source>
</evidence>
<keyword evidence="3" id="KW-1185">Reference proteome</keyword>
<feature type="region of interest" description="Disordered" evidence="1">
    <location>
        <begin position="102"/>
        <end position="135"/>
    </location>
</feature>
<protein>
    <submittedName>
        <fullName evidence="2">Uncharacterized protein</fullName>
    </submittedName>
</protein>
<evidence type="ECO:0000313" key="2">
    <source>
        <dbReference type="EMBL" id="KAJ1132094.1"/>
    </source>
</evidence>
<organism evidence="2 3">
    <name type="scientific">Pleurodeles waltl</name>
    <name type="common">Iberian ribbed newt</name>
    <dbReference type="NCBI Taxonomy" id="8319"/>
    <lineage>
        <taxon>Eukaryota</taxon>
        <taxon>Metazoa</taxon>
        <taxon>Chordata</taxon>
        <taxon>Craniata</taxon>
        <taxon>Vertebrata</taxon>
        <taxon>Euteleostomi</taxon>
        <taxon>Amphibia</taxon>
        <taxon>Batrachia</taxon>
        <taxon>Caudata</taxon>
        <taxon>Salamandroidea</taxon>
        <taxon>Salamandridae</taxon>
        <taxon>Pleurodelinae</taxon>
        <taxon>Pleurodeles</taxon>
    </lineage>
</organism>
<dbReference type="EMBL" id="JANPWB010000011">
    <property type="protein sequence ID" value="KAJ1132094.1"/>
    <property type="molecule type" value="Genomic_DNA"/>
</dbReference>
<dbReference type="AlphaFoldDB" id="A0AAV7PYT0"/>
<feature type="region of interest" description="Disordered" evidence="1">
    <location>
        <begin position="23"/>
        <end position="49"/>
    </location>
</feature>
<gene>
    <name evidence="2" type="ORF">NDU88_010424</name>
</gene>
<name>A0AAV7PYT0_PLEWA</name>